<evidence type="ECO:0000313" key="2">
    <source>
        <dbReference type="EMBL" id="UOE43739.1"/>
    </source>
</evidence>
<evidence type="ECO:0000313" key="3">
    <source>
        <dbReference type="Proteomes" id="UP000832097"/>
    </source>
</evidence>
<feature type="compositionally biased region" description="Basic and acidic residues" evidence="1">
    <location>
        <begin position="45"/>
        <end position="58"/>
    </location>
</feature>
<accession>A0ABY4BYC6</accession>
<feature type="region of interest" description="Disordered" evidence="1">
    <location>
        <begin position="45"/>
        <end position="68"/>
    </location>
</feature>
<reference evidence="2 3" key="1">
    <citation type="submission" date="2022-03" db="EMBL/GenBank/DDBJ databases">
        <title>Mucilaginibacter sp. isolated from the gut of Protaetia brevitarsis seulensis larvae.</title>
        <authorList>
            <person name="Won M."/>
            <person name="Kim S.-J."/>
            <person name="Kwon S.-W."/>
        </authorList>
    </citation>
    <scope>NUCLEOTIDE SEQUENCE [LARGE SCALE GENOMIC DNA]</scope>
    <source>
        <strain evidence="2 3">CFWR-12</strain>
    </source>
</reference>
<sequence>MTVRHDKSTTSIVTTCTECPYWYAFNFEAELAEAAAIRHKMTVHDMPEAKARKAERERARRMRHAAAV</sequence>
<name>A0ABY4BYC6_9MICO</name>
<evidence type="ECO:0000256" key="1">
    <source>
        <dbReference type="SAM" id="MobiDB-lite"/>
    </source>
</evidence>
<dbReference type="EMBL" id="CP094528">
    <property type="protein sequence ID" value="UOE43739.1"/>
    <property type="molecule type" value="Genomic_DNA"/>
</dbReference>
<gene>
    <name evidence="2" type="ORF">MTO99_16445</name>
</gene>
<dbReference type="Proteomes" id="UP000832097">
    <property type="component" value="Chromosome"/>
</dbReference>
<feature type="compositionally biased region" description="Basic residues" evidence="1">
    <location>
        <begin position="59"/>
        <end position="68"/>
    </location>
</feature>
<organism evidence="2 3">
    <name type="scientific">Agromyces larvae</name>
    <dbReference type="NCBI Taxonomy" id="2929802"/>
    <lineage>
        <taxon>Bacteria</taxon>
        <taxon>Bacillati</taxon>
        <taxon>Actinomycetota</taxon>
        <taxon>Actinomycetes</taxon>
        <taxon>Micrococcales</taxon>
        <taxon>Microbacteriaceae</taxon>
        <taxon>Agromyces</taxon>
    </lineage>
</organism>
<keyword evidence="3" id="KW-1185">Reference proteome</keyword>
<protein>
    <submittedName>
        <fullName evidence="2">Uncharacterized protein</fullName>
    </submittedName>
</protein>
<proteinExistence type="predicted"/>
<dbReference type="RefSeq" id="WP_243554914.1">
    <property type="nucleotide sequence ID" value="NZ_CP094528.1"/>
</dbReference>